<evidence type="ECO:0000256" key="4">
    <source>
        <dbReference type="ARBA" id="ARBA00022989"/>
    </source>
</evidence>
<dbReference type="Proteomes" id="UP000030752">
    <property type="component" value="Unassembled WGS sequence"/>
</dbReference>
<dbReference type="OrthoDB" id="419616at2759"/>
<keyword evidence="3 7" id="KW-0812">Transmembrane</keyword>
<evidence type="ECO:0000256" key="1">
    <source>
        <dbReference type="ARBA" id="ARBA00004141"/>
    </source>
</evidence>
<feature type="compositionally biased region" description="Polar residues" evidence="6">
    <location>
        <begin position="22"/>
        <end position="46"/>
    </location>
</feature>
<dbReference type="InterPro" id="IPR020846">
    <property type="entry name" value="MFS_dom"/>
</dbReference>
<dbReference type="PANTHER" id="PTHR23504:SF3">
    <property type="entry name" value="MAJOR FACILITATOR SUPERFAMILY (MFS) PROFILE DOMAIN-CONTAINING PROTEIN"/>
    <property type="match status" value="1"/>
</dbReference>
<feature type="transmembrane region" description="Helical" evidence="7">
    <location>
        <begin position="104"/>
        <end position="125"/>
    </location>
</feature>
<feature type="transmembrane region" description="Helical" evidence="7">
    <location>
        <begin position="66"/>
        <end position="84"/>
    </location>
</feature>
<organism evidence="9 10">
    <name type="scientific">Cyphellophora europaea (strain CBS 101466)</name>
    <name type="common">Phialophora europaea</name>
    <dbReference type="NCBI Taxonomy" id="1220924"/>
    <lineage>
        <taxon>Eukaryota</taxon>
        <taxon>Fungi</taxon>
        <taxon>Dikarya</taxon>
        <taxon>Ascomycota</taxon>
        <taxon>Pezizomycotina</taxon>
        <taxon>Eurotiomycetes</taxon>
        <taxon>Chaetothyriomycetidae</taxon>
        <taxon>Chaetothyriales</taxon>
        <taxon>Cyphellophoraceae</taxon>
        <taxon>Cyphellophora</taxon>
    </lineage>
</organism>
<feature type="transmembrane region" description="Helical" evidence="7">
    <location>
        <begin position="295"/>
        <end position="317"/>
    </location>
</feature>
<dbReference type="HOGENOM" id="CLU_001265_54_6_1"/>
<name>W2RSV7_CYPE1</name>
<keyword evidence="2" id="KW-0813">Transport</keyword>
<dbReference type="SUPFAM" id="SSF103473">
    <property type="entry name" value="MFS general substrate transporter"/>
    <property type="match status" value="1"/>
</dbReference>
<evidence type="ECO:0000256" key="7">
    <source>
        <dbReference type="SAM" id="Phobius"/>
    </source>
</evidence>
<dbReference type="InterPro" id="IPR036259">
    <property type="entry name" value="MFS_trans_sf"/>
</dbReference>
<feature type="transmembrane region" description="Helical" evidence="7">
    <location>
        <begin position="195"/>
        <end position="217"/>
    </location>
</feature>
<dbReference type="PROSITE" id="PS50850">
    <property type="entry name" value="MFS"/>
    <property type="match status" value="1"/>
</dbReference>
<dbReference type="PANTHER" id="PTHR23504">
    <property type="entry name" value="MAJOR FACILITATOR SUPERFAMILY DOMAIN-CONTAINING PROTEIN 10"/>
    <property type="match status" value="1"/>
</dbReference>
<dbReference type="GO" id="GO:0022857">
    <property type="term" value="F:transmembrane transporter activity"/>
    <property type="evidence" value="ECO:0007669"/>
    <property type="project" value="InterPro"/>
</dbReference>
<keyword evidence="10" id="KW-1185">Reference proteome</keyword>
<feature type="region of interest" description="Disordered" evidence="6">
    <location>
        <begin position="1"/>
        <end position="55"/>
    </location>
</feature>
<dbReference type="InterPro" id="IPR001958">
    <property type="entry name" value="Tet-R_TetA/multi-R_MdtG-like"/>
</dbReference>
<proteinExistence type="predicted"/>
<dbReference type="GO" id="GO:0016020">
    <property type="term" value="C:membrane"/>
    <property type="evidence" value="ECO:0007669"/>
    <property type="project" value="UniProtKB-SubCell"/>
</dbReference>
<dbReference type="InterPro" id="IPR011701">
    <property type="entry name" value="MFS"/>
</dbReference>
<protein>
    <recommendedName>
        <fullName evidence="8">Major facilitator superfamily (MFS) profile domain-containing protein</fullName>
    </recommendedName>
</protein>
<evidence type="ECO:0000259" key="8">
    <source>
        <dbReference type="PROSITE" id="PS50850"/>
    </source>
</evidence>
<feature type="domain" description="Major facilitator superfamily (MFS) profile" evidence="8">
    <location>
        <begin position="65"/>
        <end position="495"/>
    </location>
</feature>
<keyword evidence="4 7" id="KW-1133">Transmembrane helix</keyword>
<evidence type="ECO:0000313" key="10">
    <source>
        <dbReference type="Proteomes" id="UP000030752"/>
    </source>
</evidence>
<evidence type="ECO:0000256" key="2">
    <source>
        <dbReference type="ARBA" id="ARBA00022448"/>
    </source>
</evidence>
<accession>W2RSV7</accession>
<dbReference type="InParanoid" id="W2RSV7"/>
<reference evidence="9 10" key="1">
    <citation type="submission" date="2013-03" db="EMBL/GenBank/DDBJ databases">
        <title>The Genome Sequence of Phialophora europaea CBS 101466.</title>
        <authorList>
            <consortium name="The Broad Institute Genomics Platform"/>
            <person name="Cuomo C."/>
            <person name="de Hoog S."/>
            <person name="Gorbushina A."/>
            <person name="Walker B."/>
            <person name="Young S.K."/>
            <person name="Zeng Q."/>
            <person name="Gargeya S."/>
            <person name="Fitzgerald M."/>
            <person name="Haas B."/>
            <person name="Abouelleil A."/>
            <person name="Allen A.W."/>
            <person name="Alvarado L."/>
            <person name="Arachchi H.M."/>
            <person name="Berlin A.M."/>
            <person name="Chapman S.B."/>
            <person name="Gainer-Dewar J."/>
            <person name="Goldberg J."/>
            <person name="Griggs A."/>
            <person name="Gujja S."/>
            <person name="Hansen M."/>
            <person name="Howarth C."/>
            <person name="Imamovic A."/>
            <person name="Ireland A."/>
            <person name="Larimer J."/>
            <person name="McCowan C."/>
            <person name="Murphy C."/>
            <person name="Pearson M."/>
            <person name="Poon T.W."/>
            <person name="Priest M."/>
            <person name="Roberts A."/>
            <person name="Saif S."/>
            <person name="Shea T."/>
            <person name="Sisk P."/>
            <person name="Sykes S."/>
            <person name="Wortman J."/>
            <person name="Nusbaum C."/>
            <person name="Birren B."/>
        </authorList>
    </citation>
    <scope>NUCLEOTIDE SEQUENCE [LARGE SCALE GENOMIC DNA]</scope>
    <source>
        <strain evidence="9 10">CBS 101466</strain>
    </source>
</reference>
<feature type="transmembrane region" description="Helical" evidence="7">
    <location>
        <begin position="396"/>
        <end position="419"/>
    </location>
</feature>
<sequence length="510" mass="55965">MTNIEQQNQDSHDGPVSEHTPLLSNTEASPTGKQQPNGITSPTDTLDGSPPATDEHEVDQIPKVQIFFLCCARLFEPIAFFSIFPFVNQMIFDTGEVKETAVGFYSGLIESIFSITQMLVMIPWGKLADHPRVGRKPVLVFSLVGVSICTALFGTSSTIWQMFLYRCSAGVFAGTVVTIRTMMAENSNKVTQARVFSWFAFSGNLGIFLGPLLGGMLANPVRQYPSLFGHTQYFKDYPYALATFVCGALGLLTALLTTIFVKETLKDKEKLSSEENSAAPVDSGMGILDLIRSPGVAMVLFLQCHIMLLAFSYTAVMPVFYFTPVRRAGFGFNPQQISLFMCLGGAAQSMWLLVAFPWIQRRYSTGTVIRACARAYPFFFLVHPLLNLVLRRDYTLAFWISGPILLMLGCSVAMSFTAIQLAINDVNPKPSTLGTLNSLALALVSGIRSFSPALFTSIFAVGVEHQIVYGYLIWIVLAVLALGFTFDCQLLPKNAEGKQSKQLQEADGQA</sequence>
<comment type="subcellular location">
    <subcellularLocation>
        <location evidence="1">Membrane</location>
        <topology evidence="1">Multi-pass membrane protein</topology>
    </subcellularLocation>
</comment>
<gene>
    <name evidence="9" type="ORF">HMPREF1541_05763</name>
</gene>
<feature type="transmembrane region" description="Helical" evidence="7">
    <location>
        <begin position="163"/>
        <end position="183"/>
    </location>
</feature>
<evidence type="ECO:0000256" key="3">
    <source>
        <dbReference type="ARBA" id="ARBA00022692"/>
    </source>
</evidence>
<evidence type="ECO:0000256" key="6">
    <source>
        <dbReference type="SAM" id="MobiDB-lite"/>
    </source>
</evidence>
<dbReference type="Gene3D" id="1.20.1250.20">
    <property type="entry name" value="MFS general substrate transporter like domains"/>
    <property type="match status" value="1"/>
</dbReference>
<dbReference type="eggNOG" id="KOG2615">
    <property type="taxonomic scope" value="Eukaryota"/>
</dbReference>
<evidence type="ECO:0000313" key="9">
    <source>
        <dbReference type="EMBL" id="ETN39537.1"/>
    </source>
</evidence>
<feature type="transmembrane region" description="Helical" evidence="7">
    <location>
        <begin position="468"/>
        <end position="491"/>
    </location>
</feature>
<feature type="transmembrane region" description="Helical" evidence="7">
    <location>
        <begin position="237"/>
        <end position="261"/>
    </location>
</feature>
<dbReference type="CDD" id="cd17330">
    <property type="entry name" value="MFS_SLC46_TetA_like"/>
    <property type="match status" value="1"/>
</dbReference>
<keyword evidence="5 7" id="KW-0472">Membrane</keyword>
<feature type="transmembrane region" description="Helical" evidence="7">
    <location>
        <begin position="337"/>
        <end position="359"/>
    </location>
</feature>
<dbReference type="RefSeq" id="XP_008718322.1">
    <property type="nucleotide sequence ID" value="XM_008720100.1"/>
</dbReference>
<feature type="transmembrane region" description="Helical" evidence="7">
    <location>
        <begin position="439"/>
        <end position="462"/>
    </location>
</feature>
<dbReference type="EMBL" id="KB822721">
    <property type="protein sequence ID" value="ETN39537.1"/>
    <property type="molecule type" value="Genomic_DNA"/>
</dbReference>
<feature type="transmembrane region" description="Helical" evidence="7">
    <location>
        <begin position="137"/>
        <end position="157"/>
    </location>
</feature>
<dbReference type="VEuPathDB" id="FungiDB:HMPREF1541_05763"/>
<dbReference type="AlphaFoldDB" id="W2RSV7"/>
<evidence type="ECO:0000256" key="5">
    <source>
        <dbReference type="ARBA" id="ARBA00023136"/>
    </source>
</evidence>
<dbReference type="Pfam" id="PF07690">
    <property type="entry name" value="MFS_1"/>
    <property type="match status" value="1"/>
</dbReference>
<dbReference type="GeneID" id="19973102"/>
<dbReference type="PRINTS" id="PR01035">
    <property type="entry name" value="TCRTETA"/>
</dbReference>